<reference evidence="1" key="1">
    <citation type="submission" date="2019-05" db="EMBL/GenBank/DDBJ databases">
        <authorList>
            <person name="Naeem R."/>
            <person name="Antony C."/>
            <person name="Guan Q."/>
        </authorList>
    </citation>
    <scope>NUCLEOTIDE SEQUENCE</scope>
    <source>
        <strain evidence="1">2</strain>
    </source>
</reference>
<proteinExistence type="predicted"/>
<sequence length="51" mass="5186">MQVGGLVKLANTSSKTSACCYRRLHVCASEFQSKAAAGASLGITTISGRGP</sequence>
<organism evidence="1">
    <name type="scientific">Mycobacterium riyadhense</name>
    <dbReference type="NCBI Taxonomy" id="486698"/>
    <lineage>
        <taxon>Bacteria</taxon>
        <taxon>Bacillati</taxon>
        <taxon>Actinomycetota</taxon>
        <taxon>Actinomycetes</taxon>
        <taxon>Mycobacteriales</taxon>
        <taxon>Mycobacteriaceae</taxon>
        <taxon>Mycobacterium</taxon>
    </lineage>
</organism>
<evidence type="ECO:0000313" key="1">
    <source>
        <dbReference type="EMBL" id="VTP04507.1"/>
    </source>
</evidence>
<dbReference type="AlphaFoldDB" id="A0A653F441"/>
<gene>
    <name evidence="1" type="ORF">BIN_B_05569</name>
</gene>
<dbReference type="EMBL" id="LR589202">
    <property type="protein sequence ID" value="VTP04507.1"/>
    <property type="molecule type" value="Genomic_DNA"/>
</dbReference>
<name>A0A653F441_9MYCO</name>
<protein>
    <submittedName>
        <fullName evidence="1">Uncharacterized protein</fullName>
    </submittedName>
</protein>
<accession>A0A653F441</accession>